<dbReference type="InterPro" id="IPR025799">
    <property type="entry name" value="Arg_MeTrfase"/>
</dbReference>
<proteinExistence type="predicted"/>
<dbReference type="PANTHER" id="PTHR11006">
    <property type="entry name" value="PROTEIN ARGININE N-METHYLTRANSFERASE"/>
    <property type="match status" value="1"/>
</dbReference>
<feature type="domain" description="Protein arginine N-methyltransferase" evidence="4">
    <location>
        <begin position="24"/>
        <end position="205"/>
    </location>
</feature>
<dbReference type="Gene3D" id="2.70.160.11">
    <property type="entry name" value="Hnrnp arginine n-methyltransferase1"/>
    <property type="match status" value="1"/>
</dbReference>
<sequence>MLDSVLWARDRYLAPDGLMVPSHCTLHVAPISDPDYITDHVSFWHSVYGFSMSSMLADTYKDVNIRHLSSSAVIGSSSIFLQLPLHSITPGELAFDRDWEFIIDKDADALDGFAIWFDTFLLPHRDPVPADVRAEEWKGSGVAFTTGPNGKETHWQQGLLLIDREKGVRNAIELKKGEGIKGRIRYRKQDHNSRELGIEMEWTVDRGGERREQGKQQWTL</sequence>
<evidence type="ECO:0000256" key="3">
    <source>
        <dbReference type="ARBA" id="ARBA00022691"/>
    </source>
</evidence>
<dbReference type="FunFam" id="2.70.160.11:FF:000016">
    <property type="entry name" value="Protein arginine methyltransferase RmtB"/>
    <property type="match status" value="1"/>
</dbReference>
<keyword evidence="6" id="KW-1185">Reference proteome</keyword>
<comment type="caution">
    <text evidence="5">The sequence shown here is derived from an EMBL/GenBank/DDBJ whole genome shotgun (WGS) entry which is preliminary data.</text>
</comment>
<evidence type="ECO:0000256" key="2">
    <source>
        <dbReference type="ARBA" id="ARBA00022679"/>
    </source>
</evidence>
<dbReference type="GO" id="GO:0032259">
    <property type="term" value="P:methylation"/>
    <property type="evidence" value="ECO:0007669"/>
    <property type="project" value="UniProtKB-KW"/>
</dbReference>
<keyword evidence="1" id="KW-0489">Methyltransferase</keyword>
<keyword evidence="2" id="KW-0808">Transferase</keyword>
<accession>A0A9P8LE13</accession>
<protein>
    <recommendedName>
        <fullName evidence="4">Protein arginine N-methyltransferase domain-containing protein</fullName>
    </recommendedName>
</protein>
<gene>
    <name evidence="5" type="ORF">GP486_002945</name>
</gene>
<dbReference type="AlphaFoldDB" id="A0A9P8LE13"/>
<dbReference type="PANTHER" id="PTHR11006:SF116">
    <property type="entry name" value="PROTEIN METHYLTRANSFERASE"/>
    <property type="match status" value="1"/>
</dbReference>
<evidence type="ECO:0000259" key="4">
    <source>
        <dbReference type="Pfam" id="PF22528"/>
    </source>
</evidence>
<dbReference type="Pfam" id="PF22528">
    <property type="entry name" value="PRMT_C"/>
    <property type="match status" value="1"/>
</dbReference>
<organism evidence="5 6">
    <name type="scientific">Trichoglossum hirsutum</name>
    <dbReference type="NCBI Taxonomy" id="265104"/>
    <lineage>
        <taxon>Eukaryota</taxon>
        <taxon>Fungi</taxon>
        <taxon>Dikarya</taxon>
        <taxon>Ascomycota</taxon>
        <taxon>Pezizomycotina</taxon>
        <taxon>Geoglossomycetes</taxon>
        <taxon>Geoglossales</taxon>
        <taxon>Geoglossaceae</taxon>
        <taxon>Trichoglossum</taxon>
    </lineage>
</organism>
<keyword evidence="3" id="KW-0949">S-adenosyl-L-methionine</keyword>
<dbReference type="GO" id="GO:0042054">
    <property type="term" value="F:histone methyltransferase activity"/>
    <property type="evidence" value="ECO:0007669"/>
    <property type="project" value="TreeGrafter"/>
</dbReference>
<evidence type="ECO:0000256" key="1">
    <source>
        <dbReference type="ARBA" id="ARBA00022603"/>
    </source>
</evidence>
<dbReference type="SUPFAM" id="SSF53335">
    <property type="entry name" value="S-adenosyl-L-methionine-dependent methyltransferases"/>
    <property type="match status" value="1"/>
</dbReference>
<evidence type="ECO:0000313" key="6">
    <source>
        <dbReference type="Proteomes" id="UP000750711"/>
    </source>
</evidence>
<dbReference type="InterPro" id="IPR029063">
    <property type="entry name" value="SAM-dependent_MTases_sf"/>
</dbReference>
<dbReference type="Proteomes" id="UP000750711">
    <property type="component" value="Unassembled WGS sequence"/>
</dbReference>
<reference evidence="5" key="1">
    <citation type="submission" date="2021-03" db="EMBL/GenBank/DDBJ databases">
        <title>Comparative genomics and phylogenomic investigation of the class Geoglossomycetes provide insights into ecological specialization and systematics.</title>
        <authorList>
            <person name="Melie T."/>
            <person name="Pirro S."/>
            <person name="Miller A.N."/>
            <person name="Quandt A."/>
        </authorList>
    </citation>
    <scope>NUCLEOTIDE SEQUENCE</scope>
    <source>
        <strain evidence="5">CAQ_001_2017</strain>
    </source>
</reference>
<dbReference type="GO" id="GO:0016274">
    <property type="term" value="F:protein-arginine N-methyltransferase activity"/>
    <property type="evidence" value="ECO:0007669"/>
    <property type="project" value="InterPro"/>
</dbReference>
<name>A0A9P8LE13_9PEZI</name>
<dbReference type="InterPro" id="IPR055135">
    <property type="entry name" value="PRMT_dom"/>
</dbReference>
<dbReference type="GO" id="GO:0005634">
    <property type="term" value="C:nucleus"/>
    <property type="evidence" value="ECO:0007669"/>
    <property type="project" value="TreeGrafter"/>
</dbReference>
<evidence type="ECO:0000313" key="5">
    <source>
        <dbReference type="EMBL" id="KAH0562365.1"/>
    </source>
</evidence>
<dbReference type="EMBL" id="JAGHQM010000363">
    <property type="protein sequence ID" value="KAH0562365.1"/>
    <property type="molecule type" value="Genomic_DNA"/>
</dbReference>